<dbReference type="PANTHER" id="PTHR23354">
    <property type="entry name" value="NUCLEOLAR PROTEIN 7/ESTROGEN RECEPTOR COACTIVATOR-RELATED"/>
    <property type="match status" value="1"/>
</dbReference>
<comment type="subunit">
    <text evidence="3">Interacts with ARF6.</text>
</comment>
<evidence type="ECO:0000256" key="2">
    <source>
        <dbReference type="ARBA" id="ARBA00004184"/>
    </source>
</evidence>
<dbReference type="OrthoDB" id="10065050at2759"/>
<dbReference type="GO" id="GO:0030659">
    <property type="term" value="C:cytoplasmic vesicle membrane"/>
    <property type="evidence" value="ECO:0007669"/>
    <property type="project" value="UniProtKB-SubCell"/>
</dbReference>
<keyword evidence="6" id="KW-0472">Membrane</keyword>
<accession>A0A8K0E9A9</accession>
<dbReference type="PROSITE" id="PS51886">
    <property type="entry name" value="TLDC"/>
    <property type="match status" value="1"/>
</dbReference>
<keyword evidence="5" id="KW-0770">Synapse</keyword>
<evidence type="ECO:0000256" key="7">
    <source>
        <dbReference type="ARBA" id="ARBA00023329"/>
    </source>
</evidence>
<evidence type="ECO:0000256" key="9">
    <source>
        <dbReference type="ARBA" id="ARBA00046245"/>
    </source>
</evidence>
<comment type="function">
    <text evidence="9">May act as a GTPase-activating protein for Rab family protein(s). Involved in neuronal projections development, probably through a negative modulation of ARF6 function. Involved in the regulation of synaptic vesicle trafficking.</text>
</comment>
<dbReference type="Gene3D" id="1.10.472.80">
    <property type="entry name" value="Ypt/Rab-GAP domain of gyp1p, domain 3"/>
    <property type="match status" value="1"/>
</dbReference>
<dbReference type="GO" id="GO:0012505">
    <property type="term" value="C:endomembrane system"/>
    <property type="evidence" value="ECO:0007669"/>
    <property type="project" value="UniProtKB-SubCell"/>
</dbReference>
<dbReference type="Pfam" id="PF07534">
    <property type="entry name" value="TLD"/>
    <property type="match status" value="1"/>
</dbReference>
<reference evidence="11" key="1">
    <citation type="submission" date="2022-01" db="EMBL/GenBank/DDBJ databases">
        <authorList>
            <person name="Braso-Vives M."/>
        </authorList>
    </citation>
    <scope>NUCLEOTIDE SEQUENCE</scope>
</reference>
<gene>
    <name evidence="11" type="primary">TBC1D24</name>
    <name evidence="11" type="ORF">BLAG_LOCUS7603</name>
</gene>
<evidence type="ECO:0000256" key="3">
    <source>
        <dbReference type="ARBA" id="ARBA00011546"/>
    </source>
</evidence>
<dbReference type="SMART" id="SM00164">
    <property type="entry name" value="TBC"/>
    <property type="match status" value="1"/>
</dbReference>
<protein>
    <recommendedName>
        <fullName evidence="4">TBC1 domain family member 24</fullName>
    </recommendedName>
</protein>
<name>A0A8K0E9A9_BRALA</name>
<evidence type="ECO:0000259" key="10">
    <source>
        <dbReference type="PROSITE" id="PS51886"/>
    </source>
</evidence>
<evidence type="ECO:0000256" key="4">
    <source>
        <dbReference type="ARBA" id="ARBA00014206"/>
    </source>
</evidence>
<dbReference type="Pfam" id="PF00566">
    <property type="entry name" value="RabGAP-TBC"/>
    <property type="match status" value="1"/>
</dbReference>
<dbReference type="PANTHER" id="PTHR23354:SF122">
    <property type="entry name" value="GTPASE-ACTIVATING PROTEIN SKYWALKER"/>
    <property type="match status" value="1"/>
</dbReference>
<evidence type="ECO:0000313" key="11">
    <source>
        <dbReference type="EMBL" id="CAH1245180.1"/>
    </source>
</evidence>
<dbReference type="GO" id="GO:0045202">
    <property type="term" value="C:synapse"/>
    <property type="evidence" value="ECO:0007669"/>
    <property type="project" value="UniProtKB-SubCell"/>
</dbReference>
<evidence type="ECO:0000256" key="8">
    <source>
        <dbReference type="ARBA" id="ARBA00034103"/>
    </source>
</evidence>
<dbReference type="InterPro" id="IPR035969">
    <property type="entry name" value="Rab-GAP_TBC_sf"/>
</dbReference>
<dbReference type="SMART" id="SM00584">
    <property type="entry name" value="TLDc"/>
    <property type="match status" value="1"/>
</dbReference>
<dbReference type="InterPro" id="IPR000195">
    <property type="entry name" value="Rab-GAP-TBC_dom"/>
</dbReference>
<keyword evidence="12" id="KW-1185">Reference proteome</keyword>
<comment type="subcellular location">
    <subcellularLocation>
        <location evidence="1">Cytoplasmic vesicle membrane</location>
    </subcellularLocation>
    <subcellularLocation>
        <location evidence="2">Endomembrane system</location>
        <topology evidence="2">Peripheral membrane protein</topology>
    </subcellularLocation>
    <subcellularLocation>
        <location evidence="8">Synapse</location>
    </subcellularLocation>
</comment>
<dbReference type="EMBL" id="OV696699">
    <property type="protein sequence ID" value="CAH1245180.1"/>
    <property type="molecule type" value="Genomic_DNA"/>
</dbReference>
<organism evidence="11 12">
    <name type="scientific">Branchiostoma lanceolatum</name>
    <name type="common">Common lancelet</name>
    <name type="synonym">Amphioxus lanceolatum</name>
    <dbReference type="NCBI Taxonomy" id="7740"/>
    <lineage>
        <taxon>Eukaryota</taxon>
        <taxon>Metazoa</taxon>
        <taxon>Chordata</taxon>
        <taxon>Cephalochordata</taxon>
        <taxon>Leptocardii</taxon>
        <taxon>Amphioxiformes</taxon>
        <taxon>Branchiostomatidae</taxon>
        <taxon>Branchiostoma</taxon>
    </lineage>
</organism>
<evidence type="ECO:0000313" key="12">
    <source>
        <dbReference type="Proteomes" id="UP000838412"/>
    </source>
</evidence>
<evidence type="ECO:0000256" key="5">
    <source>
        <dbReference type="ARBA" id="ARBA00023018"/>
    </source>
</evidence>
<keyword evidence="7" id="KW-0968">Cytoplasmic vesicle</keyword>
<dbReference type="InterPro" id="IPR006571">
    <property type="entry name" value="TLDc_dom"/>
</dbReference>
<sequence length="488" mass="55051">MGGPGRVTGSLSWQWDLTNGVRPGVWSQVVARIQGRAHQREEYEQCKKSLFGERGEMSPPLPMVADRTVQFPSYFLSQGGLCVVRRVVTVLSYLHPDITWCPVLIPVTCVMLHYLQEEVKVYQTMGYLSNCSGERRTYLMDTRLSHEAMNRVFCDLAKKYAKAAYVFVKDVSGNDVDSVLSEWIWWIFGALPFEYVVHVMDCYLVEGMKVLYRVGVTLLAKWHKQINGAPPSDVRQSIQDFCRNISSHLPVNDILKKAFKIRNLSRKLCSTLHQRHLETLQRKGAPAITIDSPTHTATHGSIALSPVESSILNHAQIHQLWCWLPQRFSLYEPRIIFSSSDDGYHLRNLYQKCADNQPIVLVIKTKNDEIFGAFITESLDYTANKNKSRAYFGTGEMFLFSLTPVPVRFPWVGVSDGGDLSPSQSMFISADHASLVIGGGDGDGIFLDQEMNRGHTKRCKTFNNTPLCASGDFHCVSVEVLGLQQEED</sequence>
<feature type="domain" description="TLDc" evidence="10">
    <location>
        <begin position="310"/>
        <end position="484"/>
    </location>
</feature>
<dbReference type="SUPFAM" id="SSF47923">
    <property type="entry name" value="Ypt/Rab-GAP domain of gyp1p"/>
    <property type="match status" value="1"/>
</dbReference>
<dbReference type="Proteomes" id="UP000838412">
    <property type="component" value="Chromosome 14"/>
</dbReference>
<evidence type="ECO:0000256" key="6">
    <source>
        <dbReference type="ARBA" id="ARBA00023136"/>
    </source>
</evidence>
<proteinExistence type="predicted"/>
<dbReference type="AlphaFoldDB" id="A0A8K0E9A9"/>
<evidence type="ECO:0000256" key="1">
    <source>
        <dbReference type="ARBA" id="ARBA00004156"/>
    </source>
</evidence>